<reference evidence="3" key="1">
    <citation type="submission" date="2017-08" db="EMBL/GenBank/DDBJ databases">
        <authorList>
            <person name="Varghese N."/>
            <person name="Submissions S."/>
        </authorList>
    </citation>
    <scope>NUCLEOTIDE SEQUENCE [LARGE SCALE GENOMIC DNA]</scope>
    <source>
        <strain evidence="3">DSM 4725</strain>
    </source>
</reference>
<dbReference type="Proteomes" id="UP000219435">
    <property type="component" value="Unassembled WGS sequence"/>
</dbReference>
<sequence length="118" mass="11733">MTASLFVTGTPVVWTGHDPRGAVASGSDVVHAVARPAVDGLESSVCGQLVAAAAGHDWAASPGATRCEECARIADYAGGGVAREPLTAAWSRWASRSSGLSAPSAAGAGGGRSTQSRR</sequence>
<feature type="region of interest" description="Disordered" evidence="1">
    <location>
        <begin position="95"/>
        <end position="118"/>
    </location>
</feature>
<accession>A0A285UZ29</accession>
<evidence type="ECO:0000256" key="1">
    <source>
        <dbReference type="SAM" id="MobiDB-lite"/>
    </source>
</evidence>
<gene>
    <name evidence="2" type="ORF">SAMN05660748_0523</name>
</gene>
<keyword evidence="3" id="KW-1185">Reference proteome</keyword>
<protein>
    <submittedName>
        <fullName evidence="2">Uncharacterized protein</fullName>
    </submittedName>
</protein>
<evidence type="ECO:0000313" key="3">
    <source>
        <dbReference type="Proteomes" id="UP000219435"/>
    </source>
</evidence>
<evidence type="ECO:0000313" key="2">
    <source>
        <dbReference type="EMBL" id="SOC46917.1"/>
    </source>
</evidence>
<name>A0A285UZ29_9ACTN</name>
<dbReference type="AlphaFoldDB" id="A0A285UZ29"/>
<organism evidence="2 3">
    <name type="scientific">Blastococcus aggregatus</name>
    <dbReference type="NCBI Taxonomy" id="38502"/>
    <lineage>
        <taxon>Bacteria</taxon>
        <taxon>Bacillati</taxon>
        <taxon>Actinomycetota</taxon>
        <taxon>Actinomycetes</taxon>
        <taxon>Geodermatophilales</taxon>
        <taxon>Geodermatophilaceae</taxon>
        <taxon>Blastococcus</taxon>
    </lineage>
</organism>
<proteinExistence type="predicted"/>
<feature type="compositionally biased region" description="Low complexity" evidence="1">
    <location>
        <begin position="95"/>
        <end position="106"/>
    </location>
</feature>
<dbReference type="EMBL" id="OBQI01000001">
    <property type="protein sequence ID" value="SOC46917.1"/>
    <property type="molecule type" value="Genomic_DNA"/>
</dbReference>